<keyword evidence="3" id="KW-1185">Reference proteome</keyword>
<name>A0ABW6P328_9NOCA</name>
<dbReference type="Proteomes" id="UP001601442">
    <property type="component" value="Unassembled WGS sequence"/>
</dbReference>
<keyword evidence="1" id="KW-1133">Transmembrane helix</keyword>
<gene>
    <name evidence="2" type="ORF">ACFYU5_12240</name>
</gene>
<comment type="caution">
    <text evidence="2">The sequence shown here is derived from an EMBL/GenBank/DDBJ whole genome shotgun (WGS) entry which is preliminary data.</text>
</comment>
<sequence length="158" mass="16888">MGVLINYAAGESGCDRQNRLADHAVAAVVFLLVGLSVGVAAPASAQPIPASHQFTPNDPSWFRENNVARFTGQVAYSSMTFAWSLRLSPSVQAIVLGPMTCRTTISGVSGYSDNHADIPADYLLHSSVTIRGGVNYSLRSRCDFKVMTDTGPTPPRML</sequence>
<accession>A0ABW6P328</accession>
<dbReference type="RefSeq" id="WP_387393442.1">
    <property type="nucleotide sequence ID" value="NZ_JBIAMT010000002.1"/>
</dbReference>
<reference evidence="2 3" key="1">
    <citation type="submission" date="2024-10" db="EMBL/GenBank/DDBJ databases">
        <title>The Natural Products Discovery Center: Release of the First 8490 Sequenced Strains for Exploring Actinobacteria Biosynthetic Diversity.</title>
        <authorList>
            <person name="Kalkreuter E."/>
            <person name="Kautsar S.A."/>
            <person name="Yang D."/>
            <person name="Bader C.D."/>
            <person name="Teijaro C.N."/>
            <person name="Fluegel L."/>
            <person name="Davis C.M."/>
            <person name="Simpson J.R."/>
            <person name="Lauterbach L."/>
            <person name="Steele A.D."/>
            <person name="Gui C."/>
            <person name="Meng S."/>
            <person name="Li G."/>
            <person name="Viehrig K."/>
            <person name="Ye F."/>
            <person name="Su P."/>
            <person name="Kiefer A.F."/>
            <person name="Nichols A."/>
            <person name="Cepeda A.J."/>
            <person name="Yan W."/>
            <person name="Fan B."/>
            <person name="Jiang Y."/>
            <person name="Adhikari A."/>
            <person name="Zheng C.-J."/>
            <person name="Schuster L."/>
            <person name="Cowan T.M."/>
            <person name="Smanski M.J."/>
            <person name="Chevrette M.G."/>
            <person name="De Carvalho L.P.S."/>
            <person name="Shen B."/>
        </authorList>
    </citation>
    <scope>NUCLEOTIDE SEQUENCE [LARGE SCALE GENOMIC DNA]</scope>
    <source>
        <strain evidence="2 3">NPDC004119</strain>
    </source>
</reference>
<proteinExistence type="predicted"/>
<evidence type="ECO:0000256" key="1">
    <source>
        <dbReference type="SAM" id="Phobius"/>
    </source>
</evidence>
<evidence type="ECO:0000313" key="3">
    <source>
        <dbReference type="Proteomes" id="UP001601442"/>
    </source>
</evidence>
<organism evidence="2 3">
    <name type="scientific">Nocardia aobensis</name>
    <dbReference type="NCBI Taxonomy" id="257277"/>
    <lineage>
        <taxon>Bacteria</taxon>
        <taxon>Bacillati</taxon>
        <taxon>Actinomycetota</taxon>
        <taxon>Actinomycetes</taxon>
        <taxon>Mycobacteriales</taxon>
        <taxon>Nocardiaceae</taxon>
        <taxon>Nocardia</taxon>
    </lineage>
</organism>
<protein>
    <submittedName>
        <fullName evidence="2">Uncharacterized protein</fullName>
    </submittedName>
</protein>
<keyword evidence="1" id="KW-0812">Transmembrane</keyword>
<keyword evidence="1" id="KW-0472">Membrane</keyword>
<evidence type="ECO:0000313" key="2">
    <source>
        <dbReference type="EMBL" id="MFF0497169.1"/>
    </source>
</evidence>
<feature type="transmembrane region" description="Helical" evidence="1">
    <location>
        <begin position="24"/>
        <end position="45"/>
    </location>
</feature>
<dbReference type="EMBL" id="JBIAMT010000002">
    <property type="protein sequence ID" value="MFF0497169.1"/>
    <property type="molecule type" value="Genomic_DNA"/>
</dbReference>